<dbReference type="AlphaFoldDB" id="A0AAF3EQ66"/>
<keyword evidence="4" id="KW-1185">Reference proteome</keyword>
<dbReference type="Pfam" id="PF00651">
    <property type="entry name" value="BTB"/>
    <property type="match status" value="1"/>
</dbReference>
<protein>
    <recommendedName>
        <fullName evidence="3">BTB domain-containing protein</fullName>
    </recommendedName>
</protein>
<keyword evidence="1" id="KW-0880">Kelch repeat</keyword>
<evidence type="ECO:0000313" key="5">
    <source>
        <dbReference type="WBParaSite" id="MBELARI_LOCUS1615"/>
    </source>
</evidence>
<evidence type="ECO:0000259" key="3">
    <source>
        <dbReference type="PROSITE" id="PS50097"/>
    </source>
</evidence>
<sequence length="70" mass="7776">MIESKASTVELHDMDEEALRQLIDFIYTGQLTINSNLSHALLTTASMLQLNSVKDACAKYGLKFTEKANV</sequence>
<dbReference type="Proteomes" id="UP000887575">
    <property type="component" value="Unassembled WGS sequence"/>
</dbReference>
<dbReference type="PROSITE" id="PS50097">
    <property type="entry name" value="BTB"/>
    <property type="match status" value="1"/>
</dbReference>
<evidence type="ECO:0000256" key="2">
    <source>
        <dbReference type="ARBA" id="ARBA00022737"/>
    </source>
</evidence>
<evidence type="ECO:0000313" key="4">
    <source>
        <dbReference type="Proteomes" id="UP000887575"/>
    </source>
</evidence>
<organism evidence="4 5">
    <name type="scientific">Mesorhabditis belari</name>
    <dbReference type="NCBI Taxonomy" id="2138241"/>
    <lineage>
        <taxon>Eukaryota</taxon>
        <taxon>Metazoa</taxon>
        <taxon>Ecdysozoa</taxon>
        <taxon>Nematoda</taxon>
        <taxon>Chromadorea</taxon>
        <taxon>Rhabditida</taxon>
        <taxon>Rhabditina</taxon>
        <taxon>Rhabditomorpha</taxon>
        <taxon>Rhabditoidea</taxon>
        <taxon>Rhabditidae</taxon>
        <taxon>Mesorhabditinae</taxon>
        <taxon>Mesorhabditis</taxon>
    </lineage>
</organism>
<dbReference type="Gene3D" id="3.30.710.10">
    <property type="entry name" value="Potassium Channel Kv1.1, Chain A"/>
    <property type="match status" value="1"/>
</dbReference>
<dbReference type="PANTHER" id="PTHR24412">
    <property type="entry name" value="KELCH PROTEIN"/>
    <property type="match status" value="1"/>
</dbReference>
<dbReference type="InterPro" id="IPR000210">
    <property type="entry name" value="BTB/POZ_dom"/>
</dbReference>
<dbReference type="PANTHER" id="PTHR24412:SF441">
    <property type="entry name" value="KELCH-LIKE PROTEIN 28"/>
    <property type="match status" value="1"/>
</dbReference>
<accession>A0AAF3EQ66</accession>
<dbReference type="InterPro" id="IPR011333">
    <property type="entry name" value="SKP1/BTB/POZ_sf"/>
</dbReference>
<dbReference type="WBParaSite" id="MBELARI_LOCUS1615">
    <property type="protein sequence ID" value="MBELARI_LOCUS1615"/>
    <property type="gene ID" value="MBELARI_LOCUS1615"/>
</dbReference>
<evidence type="ECO:0000256" key="1">
    <source>
        <dbReference type="ARBA" id="ARBA00022441"/>
    </source>
</evidence>
<keyword evidence="2" id="KW-0677">Repeat</keyword>
<feature type="domain" description="BTB" evidence="3">
    <location>
        <begin position="1"/>
        <end position="35"/>
    </location>
</feature>
<reference evidence="5" key="1">
    <citation type="submission" date="2024-02" db="UniProtKB">
        <authorList>
            <consortium name="WormBaseParasite"/>
        </authorList>
    </citation>
    <scope>IDENTIFICATION</scope>
</reference>
<dbReference type="SUPFAM" id="SSF54695">
    <property type="entry name" value="POZ domain"/>
    <property type="match status" value="1"/>
</dbReference>
<proteinExistence type="predicted"/>
<name>A0AAF3EQ66_9BILA</name>